<dbReference type="EMBL" id="JRPN01000028">
    <property type="protein sequence ID" value="KGT74769.1"/>
    <property type="molecule type" value="Genomic_DNA"/>
</dbReference>
<protein>
    <submittedName>
        <fullName evidence="4">Uncharacterized protein (UPF0335 family)</fullName>
    </submittedName>
</protein>
<keyword evidence="1" id="KW-0472">Membrane</keyword>
<sequence length="124" mass="14316">MVFLSFVYRFVTNFAFMAMVYFSLNFMEKYQNRAILAILVLVYAGMRAASTLRAFYFFQKIEKLEAETKRLQAPINDGSGATNARKQVVADVARLRRDGELKSYMDLFFLALIVLLCVANIMRQ</sequence>
<reference evidence="2 6" key="2">
    <citation type="submission" date="2016-11" db="EMBL/GenBank/DDBJ databases">
        <title>Complete Genome Sequence of Bradyrhizobium sp. strain J5, an isolated from soybean nodule in Hokkaido.</title>
        <authorList>
            <person name="Kanehara K."/>
        </authorList>
    </citation>
    <scope>NUCLEOTIDE SEQUENCE [LARGE SCALE GENOMIC DNA]</scope>
    <source>
        <strain evidence="2 6">J5</strain>
    </source>
</reference>
<keyword evidence="1" id="KW-1133">Transmembrane helix</keyword>
<reference evidence="3 5" key="1">
    <citation type="submission" date="2014-09" db="EMBL/GenBank/DDBJ databases">
        <title>Draft genome of Bradyrhizobium japonicum Is-34.</title>
        <authorList>
            <person name="Tsurumaru H."/>
            <person name="Yamakawa T."/>
            <person name="Hashimoto S."/>
            <person name="Okizaki K."/>
            <person name="Kanesaki Y."/>
            <person name="Yoshikawa H."/>
            <person name="Yajima S."/>
        </authorList>
    </citation>
    <scope>NUCLEOTIDE SEQUENCE [LARGE SCALE GENOMIC DNA]</scope>
    <source>
        <strain evidence="3 5">Is-34</strain>
    </source>
</reference>
<dbReference type="AlphaFoldDB" id="A0A0A3XNB5"/>
<dbReference type="Proteomes" id="UP000181962">
    <property type="component" value="Chromosome"/>
</dbReference>
<evidence type="ECO:0000313" key="4">
    <source>
        <dbReference type="EMBL" id="MET4720893.1"/>
    </source>
</evidence>
<dbReference type="GeneID" id="64070468"/>
<feature type="transmembrane region" description="Helical" evidence="1">
    <location>
        <begin position="36"/>
        <end position="58"/>
    </location>
</feature>
<organism evidence="3 5">
    <name type="scientific">Bradyrhizobium japonicum</name>
    <dbReference type="NCBI Taxonomy" id="375"/>
    <lineage>
        <taxon>Bacteria</taxon>
        <taxon>Pseudomonadati</taxon>
        <taxon>Pseudomonadota</taxon>
        <taxon>Alphaproteobacteria</taxon>
        <taxon>Hyphomicrobiales</taxon>
        <taxon>Nitrobacteraceae</taxon>
        <taxon>Bradyrhizobium</taxon>
    </lineage>
</organism>
<name>A0A0A3XNB5_BRAJP</name>
<evidence type="ECO:0000313" key="7">
    <source>
        <dbReference type="Proteomes" id="UP001549291"/>
    </source>
</evidence>
<proteinExistence type="predicted"/>
<evidence type="ECO:0000313" key="2">
    <source>
        <dbReference type="EMBL" id="APG11292.1"/>
    </source>
</evidence>
<dbReference type="KEGG" id="bjp:RN69_22000"/>
<dbReference type="EMBL" id="JBEPTQ010000002">
    <property type="protein sequence ID" value="MET4720893.1"/>
    <property type="molecule type" value="Genomic_DNA"/>
</dbReference>
<dbReference type="Proteomes" id="UP000030377">
    <property type="component" value="Unassembled WGS sequence"/>
</dbReference>
<dbReference type="eggNOG" id="ENOG5032P71">
    <property type="taxonomic scope" value="Bacteria"/>
</dbReference>
<dbReference type="RefSeq" id="WP_014494631.1">
    <property type="nucleotide sequence ID" value="NZ_BJNK01000005.1"/>
</dbReference>
<dbReference type="OrthoDB" id="8240151at2"/>
<reference evidence="4 7" key="3">
    <citation type="submission" date="2024-06" db="EMBL/GenBank/DDBJ databases">
        <title>Genomic Encyclopedia of Type Strains, Phase V (KMG-V): Genome sequencing to study the core and pangenomes of soil and plant-associated prokaryotes.</title>
        <authorList>
            <person name="Whitman W."/>
        </authorList>
    </citation>
    <scope>NUCLEOTIDE SEQUENCE [LARGE SCALE GENOMIC DNA]</scope>
    <source>
        <strain evidence="4 7">USDA 160</strain>
    </source>
</reference>
<keyword evidence="1" id="KW-0812">Transmembrane</keyword>
<gene>
    <name evidence="4" type="ORF">ABIF63_004999</name>
    <name evidence="2" type="ORF">BKD09_23450</name>
    <name evidence="3" type="ORF">MA20_36000</name>
</gene>
<dbReference type="EMBL" id="CP017637">
    <property type="protein sequence ID" value="APG11292.1"/>
    <property type="molecule type" value="Genomic_DNA"/>
</dbReference>
<accession>A0A0A3XNB5</accession>
<evidence type="ECO:0000313" key="3">
    <source>
        <dbReference type="EMBL" id="KGT74769.1"/>
    </source>
</evidence>
<feature type="transmembrane region" description="Helical" evidence="1">
    <location>
        <begin position="6"/>
        <end position="24"/>
    </location>
</feature>
<feature type="transmembrane region" description="Helical" evidence="1">
    <location>
        <begin position="104"/>
        <end position="122"/>
    </location>
</feature>
<keyword evidence="7" id="KW-1185">Reference proteome</keyword>
<dbReference type="PATRIC" id="fig|375.37.peg.3129"/>
<evidence type="ECO:0000313" key="5">
    <source>
        <dbReference type="Proteomes" id="UP000030377"/>
    </source>
</evidence>
<evidence type="ECO:0000313" key="6">
    <source>
        <dbReference type="Proteomes" id="UP000181962"/>
    </source>
</evidence>
<evidence type="ECO:0000256" key="1">
    <source>
        <dbReference type="SAM" id="Phobius"/>
    </source>
</evidence>
<dbReference type="Proteomes" id="UP001549291">
    <property type="component" value="Unassembled WGS sequence"/>
</dbReference>